<feature type="domain" description="Gliding motility-associated protein GldM C-terminal" evidence="1">
    <location>
        <begin position="5"/>
        <end position="58"/>
    </location>
</feature>
<proteinExistence type="predicted"/>
<evidence type="ECO:0000313" key="2">
    <source>
        <dbReference type="EMBL" id="QEC80371.1"/>
    </source>
</evidence>
<evidence type="ECO:0000259" key="1">
    <source>
        <dbReference type="Pfam" id="PF12080"/>
    </source>
</evidence>
<organism evidence="2 3">
    <name type="scientific">Mucilaginibacter ginsenosidivorax</name>
    <dbReference type="NCBI Taxonomy" id="862126"/>
    <lineage>
        <taxon>Bacteria</taxon>
        <taxon>Pseudomonadati</taxon>
        <taxon>Bacteroidota</taxon>
        <taxon>Sphingobacteriia</taxon>
        <taxon>Sphingobacteriales</taxon>
        <taxon>Sphingobacteriaceae</taxon>
        <taxon>Mucilaginibacter</taxon>
    </lineage>
</organism>
<dbReference type="InterPro" id="IPR022719">
    <property type="entry name" value="Motility-assoc_prot_GldM_C"/>
</dbReference>
<keyword evidence="3" id="KW-1185">Reference proteome</keyword>
<sequence length="59" mass="6665">MFVNIPNSIFDAKFTITGFTLLIMSKADKRAFNTEGNQLSPQMKSAISNLKIGDKLFFY</sequence>
<name>A0A5B8W9K2_9SPHI</name>
<gene>
    <name evidence="2" type="ORF">FSB76_02190</name>
</gene>
<dbReference type="EMBL" id="CP042437">
    <property type="protein sequence ID" value="QEC80371.1"/>
    <property type="molecule type" value="Genomic_DNA"/>
</dbReference>
<protein>
    <recommendedName>
        <fullName evidence="1">Gliding motility-associated protein GldM C-terminal domain-containing protein</fullName>
    </recommendedName>
</protein>
<evidence type="ECO:0000313" key="3">
    <source>
        <dbReference type="Proteomes" id="UP000321362"/>
    </source>
</evidence>
<dbReference type="AlphaFoldDB" id="A0A5B8W9K2"/>
<dbReference type="KEGG" id="mgk:FSB76_02190"/>
<accession>A0A5B8W9K2</accession>
<dbReference type="Pfam" id="PF12080">
    <property type="entry name" value="GldM_4th"/>
    <property type="match status" value="1"/>
</dbReference>
<reference evidence="2 3" key="1">
    <citation type="journal article" date="2013" name="J. Microbiol.">
        <title>Mucilaginibacter ginsenosidivorax sp. nov., with ginsenoside converting activity isolated from sediment.</title>
        <authorList>
            <person name="Kim J.K."/>
            <person name="Choi T.E."/>
            <person name="Liu Q.M."/>
            <person name="Park H.Y."/>
            <person name="Yi T.H."/>
            <person name="Yoon M.H."/>
            <person name="Kim S.C."/>
            <person name="Im W.T."/>
        </authorList>
    </citation>
    <scope>NUCLEOTIDE SEQUENCE [LARGE SCALE GENOMIC DNA]</scope>
    <source>
        <strain evidence="2 3">KHI28</strain>
    </source>
</reference>
<dbReference type="Proteomes" id="UP000321362">
    <property type="component" value="Chromosome"/>
</dbReference>